<dbReference type="AlphaFoldDB" id="A0A8H6MIM8"/>
<name>A0A8H6MIM8_9PEZI</name>
<reference evidence="2 3" key="1">
    <citation type="journal article" date="2020" name="Phytopathology">
        <title>Genome Sequence Resources of Colletotrichum truncatum, C. plurivorum, C. musicola, and C. sojae: Four Species Pathogenic to Soybean (Glycine max).</title>
        <authorList>
            <person name="Rogerio F."/>
            <person name="Boufleur T.R."/>
            <person name="Ciampi-Guillardi M."/>
            <person name="Sukno S.A."/>
            <person name="Thon M.R."/>
            <person name="Massola Junior N.S."/>
            <person name="Baroncelli R."/>
        </authorList>
    </citation>
    <scope>NUCLEOTIDE SEQUENCE [LARGE SCALE GENOMIC DNA]</scope>
    <source>
        <strain evidence="2 3">LFN0009</strain>
    </source>
</reference>
<organism evidence="2 3">
    <name type="scientific">Colletotrichum sojae</name>
    <dbReference type="NCBI Taxonomy" id="2175907"/>
    <lineage>
        <taxon>Eukaryota</taxon>
        <taxon>Fungi</taxon>
        <taxon>Dikarya</taxon>
        <taxon>Ascomycota</taxon>
        <taxon>Pezizomycotina</taxon>
        <taxon>Sordariomycetes</taxon>
        <taxon>Hypocreomycetidae</taxon>
        <taxon>Glomerellales</taxon>
        <taxon>Glomerellaceae</taxon>
        <taxon>Colletotrichum</taxon>
        <taxon>Colletotrichum orchidearum species complex</taxon>
    </lineage>
</organism>
<feature type="region of interest" description="Disordered" evidence="1">
    <location>
        <begin position="74"/>
        <end position="94"/>
    </location>
</feature>
<feature type="compositionally biased region" description="Polar residues" evidence="1">
    <location>
        <begin position="80"/>
        <end position="94"/>
    </location>
</feature>
<proteinExistence type="predicted"/>
<comment type="caution">
    <text evidence="2">The sequence shown here is derived from an EMBL/GenBank/DDBJ whole genome shotgun (WGS) entry which is preliminary data.</text>
</comment>
<evidence type="ECO:0000313" key="2">
    <source>
        <dbReference type="EMBL" id="KAF6788453.1"/>
    </source>
</evidence>
<sequence>MTTDVWIWQPRQVTGKSNREERRDELKGVRSLGTTLKSPGIFDPIRDGSARPALAPQNHGLFFMPNLQTGYWTSREASRDSTLPRSSPTPRITKQSTFVAVTLDVRPTLSELGDK</sequence>
<keyword evidence="3" id="KW-1185">Reference proteome</keyword>
<accession>A0A8H6MIM8</accession>
<protein>
    <submittedName>
        <fullName evidence="2">Uncharacterized protein</fullName>
    </submittedName>
</protein>
<dbReference type="EMBL" id="WIGN01000564">
    <property type="protein sequence ID" value="KAF6788453.1"/>
    <property type="molecule type" value="Genomic_DNA"/>
</dbReference>
<gene>
    <name evidence="2" type="ORF">CSOJ01_15017</name>
</gene>
<evidence type="ECO:0000313" key="3">
    <source>
        <dbReference type="Proteomes" id="UP000652219"/>
    </source>
</evidence>
<dbReference type="Proteomes" id="UP000652219">
    <property type="component" value="Unassembled WGS sequence"/>
</dbReference>
<evidence type="ECO:0000256" key="1">
    <source>
        <dbReference type="SAM" id="MobiDB-lite"/>
    </source>
</evidence>